<protein>
    <recommendedName>
        <fullName evidence="10">Peptidase M43 pregnancy-associated plasma-A domain-containing protein</fullName>
    </recommendedName>
</protein>
<organism evidence="11 12">
    <name type="scientific">Hymenobacter negativus</name>
    <dbReference type="NCBI Taxonomy" id="2795026"/>
    <lineage>
        <taxon>Bacteria</taxon>
        <taxon>Pseudomonadati</taxon>
        <taxon>Bacteroidota</taxon>
        <taxon>Cytophagia</taxon>
        <taxon>Cytophagales</taxon>
        <taxon>Hymenobacteraceae</taxon>
        <taxon>Hymenobacter</taxon>
    </lineage>
</organism>
<evidence type="ECO:0000259" key="10">
    <source>
        <dbReference type="Pfam" id="PF05572"/>
    </source>
</evidence>
<dbReference type="InterPro" id="IPR024079">
    <property type="entry name" value="MetalloPept_cat_dom_sf"/>
</dbReference>
<evidence type="ECO:0000256" key="6">
    <source>
        <dbReference type="ARBA" id="ARBA00022833"/>
    </source>
</evidence>
<keyword evidence="12" id="KW-1185">Reference proteome</keyword>
<dbReference type="Gene3D" id="3.40.390.10">
    <property type="entry name" value="Collagenase (Catalytic Domain)"/>
    <property type="match status" value="1"/>
</dbReference>
<dbReference type="SUPFAM" id="SSF55486">
    <property type="entry name" value="Metalloproteases ('zincins'), catalytic domain"/>
    <property type="match status" value="1"/>
</dbReference>
<feature type="signal peptide" evidence="9">
    <location>
        <begin position="1"/>
        <end position="23"/>
    </location>
</feature>
<sequence length="352" mass="37465">MFKRLLPLVLTATTALTSLSASAQTSPAGRTRAFCAFDEQQEAYFAAHPGARLLYNATNQQLASMPQQRGGTALPTVTVPVVVHVIHAGGVDNVSDRQIASAIAQMNTDYQKLNADTSTTIPLFRPIAANLGFQFKLAKKDPSGNCTTGITRHYAPSLINDDRSGAVKNFVIWDSNRYLNIWLVSTIGTPTAGGGIILGYAQFPGQSATTDGLVIRHDYFGNQGTSTVARALERTATHEIGHYFGLLHPWGNGTVETPGNCSDTDFVADTPPTNGTFTCNLAYAPCGQIANVQNFMDYASCATMFTQGQKARMLNVLQTIRTSLTTSANLVATGTNDGYVAPDCAPLAAFAA</sequence>
<evidence type="ECO:0000256" key="3">
    <source>
        <dbReference type="ARBA" id="ARBA00022723"/>
    </source>
</evidence>
<feature type="domain" description="Peptidase M43 pregnancy-associated plasma-A" evidence="10">
    <location>
        <begin position="172"/>
        <end position="317"/>
    </location>
</feature>
<name>A0ABS3QPF5_9BACT</name>
<gene>
    <name evidence="11" type="ORF">J4E00_29215</name>
</gene>
<dbReference type="EMBL" id="JAGETZ010000034">
    <property type="protein sequence ID" value="MBO2013171.1"/>
    <property type="molecule type" value="Genomic_DNA"/>
</dbReference>
<comment type="similarity">
    <text evidence="1">Belongs to the peptidase M43B family.</text>
</comment>
<evidence type="ECO:0000256" key="4">
    <source>
        <dbReference type="ARBA" id="ARBA00022729"/>
    </source>
</evidence>
<evidence type="ECO:0000313" key="11">
    <source>
        <dbReference type="EMBL" id="MBO2013171.1"/>
    </source>
</evidence>
<feature type="chain" id="PRO_5046503083" description="Peptidase M43 pregnancy-associated plasma-A domain-containing protein" evidence="9">
    <location>
        <begin position="24"/>
        <end position="352"/>
    </location>
</feature>
<dbReference type="Proteomes" id="UP000664369">
    <property type="component" value="Unassembled WGS sequence"/>
</dbReference>
<dbReference type="PANTHER" id="PTHR47466">
    <property type="match status" value="1"/>
</dbReference>
<evidence type="ECO:0000313" key="12">
    <source>
        <dbReference type="Proteomes" id="UP000664369"/>
    </source>
</evidence>
<comment type="caution">
    <text evidence="11">The sequence shown here is derived from an EMBL/GenBank/DDBJ whole genome shotgun (WGS) entry which is preliminary data.</text>
</comment>
<keyword evidence="4 9" id="KW-0732">Signal</keyword>
<evidence type="ECO:0000256" key="5">
    <source>
        <dbReference type="ARBA" id="ARBA00022801"/>
    </source>
</evidence>
<proteinExistence type="inferred from homology"/>
<keyword evidence="8" id="KW-1015">Disulfide bond</keyword>
<keyword evidence="6" id="KW-0862">Zinc</keyword>
<evidence type="ECO:0000256" key="1">
    <source>
        <dbReference type="ARBA" id="ARBA00008721"/>
    </source>
</evidence>
<keyword evidence="7" id="KW-0482">Metalloprotease</keyword>
<feature type="non-terminal residue" evidence="11">
    <location>
        <position position="352"/>
    </location>
</feature>
<keyword evidence="5" id="KW-0378">Hydrolase</keyword>
<evidence type="ECO:0000256" key="2">
    <source>
        <dbReference type="ARBA" id="ARBA00022670"/>
    </source>
</evidence>
<keyword evidence="2" id="KW-0645">Protease</keyword>
<evidence type="ECO:0000256" key="9">
    <source>
        <dbReference type="SAM" id="SignalP"/>
    </source>
</evidence>
<dbReference type="InterPro" id="IPR008754">
    <property type="entry name" value="Peptidase_M43"/>
</dbReference>
<evidence type="ECO:0000256" key="8">
    <source>
        <dbReference type="ARBA" id="ARBA00023157"/>
    </source>
</evidence>
<dbReference type="PANTHER" id="PTHR47466:SF1">
    <property type="entry name" value="METALLOPROTEASE MEP1 (AFU_ORTHOLOGUE AFUA_1G07730)-RELATED"/>
    <property type="match status" value="1"/>
</dbReference>
<dbReference type="Pfam" id="PF05572">
    <property type="entry name" value="Peptidase_M43"/>
    <property type="match status" value="1"/>
</dbReference>
<keyword evidence="3" id="KW-0479">Metal-binding</keyword>
<reference evidence="11 12" key="1">
    <citation type="submission" date="2021-03" db="EMBL/GenBank/DDBJ databases">
        <authorList>
            <person name="Kim M.K."/>
        </authorList>
    </citation>
    <scope>NUCLEOTIDE SEQUENCE [LARGE SCALE GENOMIC DNA]</scope>
    <source>
        <strain evidence="11 12">BT442</strain>
    </source>
</reference>
<evidence type="ECO:0000256" key="7">
    <source>
        <dbReference type="ARBA" id="ARBA00023049"/>
    </source>
</evidence>
<dbReference type="RefSeq" id="WP_262898480.1">
    <property type="nucleotide sequence ID" value="NZ_JAGETZ010000034.1"/>
</dbReference>
<accession>A0ABS3QPF5</accession>